<evidence type="ECO:0000313" key="1">
    <source>
        <dbReference type="EMBL" id="MBQ0935731.1"/>
    </source>
</evidence>
<gene>
    <name evidence="1" type="ORF">KAK11_10360</name>
</gene>
<protein>
    <submittedName>
        <fullName evidence="1">Agglutinin biogenesis protein MshI</fullName>
    </submittedName>
</protein>
<organism evidence="1 2">
    <name type="scientific">Ideonella paludis</name>
    <dbReference type="NCBI Taxonomy" id="1233411"/>
    <lineage>
        <taxon>Bacteria</taxon>
        <taxon>Pseudomonadati</taxon>
        <taxon>Pseudomonadota</taxon>
        <taxon>Betaproteobacteria</taxon>
        <taxon>Burkholderiales</taxon>
        <taxon>Sphaerotilaceae</taxon>
        <taxon>Ideonella</taxon>
    </lineage>
</organism>
<dbReference type="PANTHER" id="PTHR32432:SF3">
    <property type="entry name" value="ETHANOLAMINE UTILIZATION PROTEIN EUTJ"/>
    <property type="match status" value="1"/>
</dbReference>
<name>A0ABS5DX62_9BURK</name>
<dbReference type="InterPro" id="IPR043129">
    <property type="entry name" value="ATPase_NBD"/>
</dbReference>
<keyword evidence="2" id="KW-1185">Reference proteome</keyword>
<dbReference type="EMBL" id="JAGQDG010000003">
    <property type="protein sequence ID" value="MBQ0935731.1"/>
    <property type="molecule type" value="Genomic_DNA"/>
</dbReference>
<dbReference type="SUPFAM" id="SSF53067">
    <property type="entry name" value="Actin-like ATPase domain"/>
    <property type="match status" value="1"/>
</dbReference>
<dbReference type="Gene3D" id="3.30.1490.300">
    <property type="match status" value="1"/>
</dbReference>
<dbReference type="InterPro" id="IPR050696">
    <property type="entry name" value="FtsA/MreB"/>
</dbReference>
<comment type="caution">
    <text evidence="1">The sequence shown here is derived from an EMBL/GenBank/DDBJ whole genome shotgun (WGS) entry which is preliminary data.</text>
</comment>
<evidence type="ECO:0000313" key="2">
    <source>
        <dbReference type="Proteomes" id="UP000672097"/>
    </source>
</evidence>
<proteinExistence type="predicted"/>
<dbReference type="Proteomes" id="UP000672097">
    <property type="component" value="Unassembled WGS sequence"/>
</dbReference>
<reference evidence="1 2" key="1">
    <citation type="submission" date="2021-04" db="EMBL/GenBank/DDBJ databases">
        <title>The genome sequence of type strain Ideonella paludis KCTC 32238.</title>
        <authorList>
            <person name="Liu Y."/>
        </authorList>
    </citation>
    <scope>NUCLEOTIDE SEQUENCE [LARGE SCALE GENOMIC DNA]</scope>
    <source>
        <strain evidence="1 2">KCTC 32238</strain>
    </source>
</reference>
<sequence>MGWVGVTLQGDTARLVHIVRPAGAKPRVEWVASQPMAQAASLWPGLRKRWQLDKHHVVAVLPRGHYQMVSMEAPEVPREEWVSALRWKLKDVVDFPVEQAAIDVLAVPGATPESPARSVLAVTAPEERIRPLVDICNDAGVGLEAIDIVETGLRNLCALTDDSERAQALIRVGPMDTQLVITYRSELLMVRHIEATSAQVTDPEDDVRQTVFDRIALEAQRTLDMCERLFSYANLGVLWVAPGLGAPGLAEYLRDVVYVPVNEMKLSDVLDISAATELSSPEAQSAFAAALGAALRAEQGAR</sequence>
<accession>A0ABS5DX62</accession>
<dbReference type="RefSeq" id="WP_210808923.1">
    <property type="nucleotide sequence ID" value="NZ_JAGQDG010000003.1"/>
</dbReference>
<dbReference type="Gene3D" id="3.30.420.40">
    <property type="match status" value="2"/>
</dbReference>
<dbReference type="PANTHER" id="PTHR32432">
    <property type="entry name" value="CELL DIVISION PROTEIN FTSA-RELATED"/>
    <property type="match status" value="1"/>
</dbReference>